<protein>
    <submittedName>
        <fullName evidence="1">CRISPR system Cascade subunit CasC</fullName>
    </submittedName>
</protein>
<evidence type="ECO:0000313" key="2">
    <source>
        <dbReference type="Proteomes" id="UP000185812"/>
    </source>
</evidence>
<accession>A0A1M6UE76</accession>
<sequence>MVPAFVQIHTLTAYPAALLNRDDAGFAKRLPFGGVTRTRISSQCLKYHWRNFAGEHALYGIDVPRSVRSRETFKRLIARPLVEEGYPLRLVVAFALHLQQLIVSDEALSRADFNRLMRDEADDEALLDRLKSNQLIVLGRPEVDYLRRIIRERLDALREVWENASTPLSGEQLEQVYQELQAIGKGDLRQNLRGLRLAAGLDAALFGRMATSDVLARGDAAIHVAHAFTTHAEESESDYFTAVDELVVQDGEGELGSGHLNNQELTSGLFYSYVVVDVPLLVSNLEGVPRTDWQQADRTLAAEVVQRLLHLIATVSPGAKLGSTAPHAYAQFMLVEWGRSQPRTLANAFHRPVPLNGEGVLINSYRALGRYVEQMDRMYGKLTERRLAAIDLPEEVRCQLQVDALHSIPEIANWVAEKIREGA</sequence>
<reference evidence="2" key="1">
    <citation type="submission" date="2016-11" db="EMBL/GenBank/DDBJ databases">
        <authorList>
            <person name="Varghese N."/>
            <person name="Submissions S."/>
        </authorList>
    </citation>
    <scope>NUCLEOTIDE SEQUENCE [LARGE SCALE GENOMIC DNA]</scope>
    <source>
        <strain evidence="2">DSM 22212</strain>
    </source>
</reference>
<keyword evidence="2" id="KW-1185">Reference proteome</keyword>
<dbReference type="NCBIfam" id="TIGR01869">
    <property type="entry name" value="casC_Cse4"/>
    <property type="match status" value="1"/>
</dbReference>
<evidence type="ECO:0000313" key="1">
    <source>
        <dbReference type="EMBL" id="SHK67489.1"/>
    </source>
</evidence>
<dbReference type="OrthoDB" id="6063at2"/>
<gene>
    <name evidence="1" type="ORF">SAMN04488087_1666</name>
</gene>
<proteinExistence type="predicted"/>
<dbReference type="AlphaFoldDB" id="A0A1M6UE76"/>
<name>A0A1M6UE76_9BACT</name>
<dbReference type="Proteomes" id="UP000185812">
    <property type="component" value="Unassembled WGS sequence"/>
</dbReference>
<dbReference type="EMBL" id="FRAU01000005">
    <property type="protein sequence ID" value="SHK67489.1"/>
    <property type="molecule type" value="Genomic_DNA"/>
</dbReference>
<dbReference type="RefSeq" id="WP_072715513.1">
    <property type="nucleotide sequence ID" value="NZ_FRAU01000005.1"/>
</dbReference>
<dbReference type="Pfam" id="PF09344">
    <property type="entry name" value="Cas_CT1975"/>
    <property type="match status" value="1"/>
</dbReference>
<dbReference type="STRING" id="633813.SAMN04488087_1666"/>
<organism evidence="1 2">
    <name type="scientific">Rhodothermus profundi</name>
    <dbReference type="NCBI Taxonomy" id="633813"/>
    <lineage>
        <taxon>Bacteria</taxon>
        <taxon>Pseudomonadati</taxon>
        <taxon>Rhodothermota</taxon>
        <taxon>Rhodothermia</taxon>
        <taxon>Rhodothermales</taxon>
        <taxon>Rhodothermaceae</taxon>
        <taxon>Rhodothermus</taxon>
    </lineage>
</organism>
<dbReference type="InterPro" id="IPR010148">
    <property type="entry name" value="CRISPR-assoc_prot_CT1975"/>
</dbReference>